<feature type="domain" description="HTH merR-type" evidence="6">
    <location>
        <begin position="1"/>
        <end position="68"/>
    </location>
</feature>
<sequence>MQIKDVEKRTGLTKKAIRYYEEAGLIQTERKENRYKEYSEDTVDTLLHVKQLRLLDFSIEEIKLIFSEENHEDIIYEKMKQNEEKLKQAYGVKKVLEKVLDGESVRALDVEQLLLDEKKQTYTYIRNNNLLFGLINVLAFVAIYMFFFSRMETVGGATGNLMVLLFVQVTTAAVWMGVQEKRKKRARAEGILMKEIKPLERIVQFAVHTFTYILSARMCVEGFYYAGKYLEWGESMSLVIGNVALGLFMSTIGLFMLIASFLDTNKEVEDYLPTTN</sequence>
<evidence type="ECO:0000256" key="5">
    <source>
        <dbReference type="SAM" id="Phobius"/>
    </source>
</evidence>
<feature type="transmembrane region" description="Helical" evidence="5">
    <location>
        <begin position="238"/>
        <end position="262"/>
    </location>
</feature>
<keyword evidence="2" id="KW-0805">Transcription regulation</keyword>
<keyword evidence="5" id="KW-0812">Transmembrane</keyword>
<evidence type="ECO:0000313" key="7">
    <source>
        <dbReference type="EMBL" id="MBU9719893.1"/>
    </source>
</evidence>
<reference evidence="7 8" key="1">
    <citation type="submission" date="2021-06" db="EMBL/GenBank/DDBJ databases">
        <title>Bacillus sp. RD4P76, an endophyte from a halophyte.</title>
        <authorList>
            <person name="Sun J.-Q."/>
        </authorList>
    </citation>
    <scope>NUCLEOTIDE SEQUENCE [LARGE SCALE GENOMIC DNA]</scope>
    <source>
        <strain evidence="7 8">JCM 17098</strain>
    </source>
</reference>
<evidence type="ECO:0000313" key="8">
    <source>
        <dbReference type="Proteomes" id="UP000790580"/>
    </source>
</evidence>
<protein>
    <submittedName>
        <fullName evidence="7">MerR family transcriptional regulator</fullName>
    </submittedName>
</protein>
<proteinExistence type="predicted"/>
<comment type="caution">
    <text evidence="7">The sequence shown here is derived from an EMBL/GenBank/DDBJ whole genome shotgun (WGS) entry which is preliminary data.</text>
</comment>
<dbReference type="Proteomes" id="UP000790580">
    <property type="component" value="Unassembled WGS sequence"/>
</dbReference>
<dbReference type="EMBL" id="JAHQCR010000005">
    <property type="protein sequence ID" value="MBU9719893.1"/>
    <property type="molecule type" value="Genomic_DNA"/>
</dbReference>
<evidence type="ECO:0000256" key="4">
    <source>
        <dbReference type="ARBA" id="ARBA00023163"/>
    </source>
</evidence>
<keyword evidence="1" id="KW-0678">Repressor</keyword>
<evidence type="ECO:0000259" key="6">
    <source>
        <dbReference type="PROSITE" id="PS50937"/>
    </source>
</evidence>
<dbReference type="InterPro" id="IPR000551">
    <property type="entry name" value="MerR-type_HTH_dom"/>
</dbReference>
<dbReference type="PANTHER" id="PTHR30204">
    <property type="entry name" value="REDOX-CYCLING DRUG-SENSING TRANSCRIPTIONAL ACTIVATOR SOXR"/>
    <property type="match status" value="1"/>
</dbReference>
<evidence type="ECO:0000256" key="3">
    <source>
        <dbReference type="ARBA" id="ARBA00023125"/>
    </source>
</evidence>
<keyword evidence="4" id="KW-0804">Transcription</keyword>
<dbReference type="Gene3D" id="1.10.1660.10">
    <property type="match status" value="1"/>
</dbReference>
<dbReference type="SMART" id="SM00422">
    <property type="entry name" value="HTH_MERR"/>
    <property type="match status" value="1"/>
</dbReference>
<feature type="transmembrane region" description="Helical" evidence="5">
    <location>
        <begin position="128"/>
        <end position="147"/>
    </location>
</feature>
<dbReference type="RefSeq" id="WP_088074420.1">
    <property type="nucleotide sequence ID" value="NZ_JAHQCR010000005.1"/>
</dbReference>
<dbReference type="PROSITE" id="PS50937">
    <property type="entry name" value="HTH_MERR_2"/>
    <property type="match status" value="1"/>
</dbReference>
<keyword evidence="5" id="KW-0472">Membrane</keyword>
<keyword evidence="3" id="KW-0238">DNA-binding</keyword>
<dbReference type="CDD" id="cd00592">
    <property type="entry name" value="HTH_MerR-like"/>
    <property type="match status" value="1"/>
</dbReference>
<dbReference type="PANTHER" id="PTHR30204:SF69">
    <property type="entry name" value="MERR-FAMILY TRANSCRIPTIONAL REGULATOR"/>
    <property type="match status" value="1"/>
</dbReference>
<evidence type="ECO:0000256" key="2">
    <source>
        <dbReference type="ARBA" id="ARBA00023015"/>
    </source>
</evidence>
<keyword evidence="5" id="KW-1133">Transmembrane helix</keyword>
<feature type="transmembrane region" description="Helical" evidence="5">
    <location>
        <begin position="159"/>
        <end position="178"/>
    </location>
</feature>
<keyword evidence="8" id="KW-1185">Reference proteome</keyword>
<organism evidence="7 8">
    <name type="scientific">Evansella alkalicola</name>
    <dbReference type="NCBI Taxonomy" id="745819"/>
    <lineage>
        <taxon>Bacteria</taxon>
        <taxon>Bacillati</taxon>
        <taxon>Bacillota</taxon>
        <taxon>Bacilli</taxon>
        <taxon>Bacillales</taxon>
        <taxon>Bacillaceae</taxon>
        <taxon>Evansella</taxon>
    </lineage>
</organism>
<name>A0ABS6JMV4_9BACI</name>
<dbReference type="InterPro" id="IPR009061">
    <property type="entry name" value="DNA-bd_dom_put_sf"/>
</dbReference>
<dbReference type="Pfam" id="PF13411">
    <property type="entry name" value="MerR_1"/>
    <property type="match status" value="1"/>
</dbReference>
<accession>A0ABS6JMV4</accession>
<evidence type="ECO:0000256" key="1">
    <source>
        <dbReference type="ARBA" id="ARBA00022491"/>
    </source>
</evidence>
<dbReference type="SUPFAM" id="SSF46955">
    <property type="entry name" value="Putative DNA-binding domain"/>
    <property type="match status" value="1"/>
</dbReference>
<gene>
    <name evidence="7" type="ORF">KS407_00385</name>
</gene>
<dbReference type="InterPro" id="IPR047057">
    <property type="entry name" value="MerR_fam"/>
</dbReference>